<organism evidence="1 2">
    <name type="scientific">Clitoria ternatea</name>
    <name type="common">Butterfly pea</name>
    <dbReference type="NCBI Taxonomy" id="43366"/>
    <lineage>
        <taxon>Eukaryota</taxon>
        <taxon>Viridiplantae</taxon>
        <taxon>Streptophyta</taxon>
        <taxon>Embryophyta</taxon>
        <taxon>Tracheophyta</taxon>
        <taxon>Spermatophyta</taxon>
        <taxon>Magnoliopsida</taxon>
        <taxon>eudicotyledons</taxon>
        <taxon>Gunneridae</taxon>
        <taxon>Pentapetalae</taxon>
        <taxon>rosids</taxon>
        <taxon>fabids</taxon>
        <taxon>Fabales</taxon>
        <taxon>Fabaceae</taxon>
        <taxon>Papilionoideae</taxon>
        <taxon>50 kb inversion clade</taxon>
        <taxon>NPAAA clade</taxon>
        <taxon>indigoferoid/millettioid clade</taxon>
        <taxon>Phaseoleae</taxon>
        <taxon>Clitoria</taxon>
    </lineage>
</organism>
<sequence length="68" mass="7820">MHQANYVMLKCTIAKQSVANKYCFKFAQMLPNTMYLGISYGFSEAIINHRLIAMNFAEARCAQQIRIL</sequence>
<keyword evidence="2" id="KW-1185">Reference proteome</keyword>
<protein>
    <submittedName>
        <fullName evidence="1">Uncharacterized protein</fullName>
    </submittedName>
</protein>
<proteinExistence type="predicted"/>
<dbReference type="Proteomes" id="UP001359559">
    <property type="component" value="Unassembled WGS sequence"/>
</dbReference>
<dbReference type="EMBL" id="JAYKXN010000003">
    <property type="protein sequence ID" value="KAK7302555.1"/>
    <property type="molecule type" value="Genomic_DNA"/>
</dbReference>
<reference evidence="1 2" key="1">
    <citation type="submission" date="2024-01" db="EMBL/GenBank/DDBJ databases">
        <title>The genomes of 5 underutilized Papilionoideae crops provide insights into root nodulation and disease resistance.</title>
        <authorList>
            <person name="Yuan L."/>
        </authorList>
    </citation>
    <scope>NUCLEOTIDE SEQUENCE [LARGE SCALE GENOMIC DNA]</scope>
    <source>
        <strain evidence="1">LY-2023</strain>
        <tissue evidence="1">Leaf</tissue>
    </source>
</reference>
<gene>
    <name evidence="1" type="ORF">RJT34_13447</name>
</gene>
<accession>A0AAN9PK74</accession>
<comment type="caution">
    <text evidence="1">The sequence shown here is derived from an EMBL/GenBank/DDBJ whole genome shotgun (WGS) entry which is preliminary data.</text>
</comment>
<evidence type="ECO:0000313" key="2">
    <source>
        <dbReference type="Proteomes" id="UP001359559"/>
    </source>
</evidence>
<name>A0AAN9PK74_CLITE</name>
<dbReference type="AlphaFoldDB" id="A0AAN9PK74"/>
<evidence type="ECO:0000313" key="1">
    <source>
        <dbReference type="EMBL" id="KAK7302555.1"/>
    </source>
</evidence>